<proteinExistence type="predicted"/>
<dbReference type="EMBL" id="JBHTGL010000008">
    <property type="protein sequence ID" value="MFD0629770.1"/>
    <property type="molecule type" value="Genomic_DNA"/>
</dbReference>
<comment type="caution">
    <text evidence="1">The sequence shown here is derived from an EMBL/GenBank/DDBJ whole genome shotgun (WGS) entry which is preliminary data.</text>
</comment>
<organism evidence="1 2">
    <name type="scientific">Streptomyces sanglieri</name>
    <dbReference type="NCBI Taxonomy" id="193460"/>
    <lineage>
        <taxon>Bacteria</taxon>
        <taxon>Bacillati</taxon>
        <taxon>Actinomycetota</taxon>
        <taxon>Actinomycetes</taxon>
        <taxon>Kitasatosporales</taxon>
        <taxon>Streptomycetaceae</taxon>
        <taxon>Streptomyces</taxon>
    </lineage>
</organism>
<dbReference type="Proteomes" id="UP001596915">
    <property type="component" value="Unassembled WGS sequence"/>
</dbReference>
<evidence type="ECO:0008006" key="3">
    <source>
        <dbReference type="Google" id="ProtNLM"/>
    </source>
</evidence>
<accession>A0ABW2X7F2</accession>
<evidence type="ECO:0000313" key="1">
    <source>
        <dbReference type="EMBL" id="MFD0629770.1"/>
    </source>
</evidence>
<sequence>MNTGALNVRTAIDGVEYGDDAVRQWELDRSRAALTLLKQRIGDERMRELLAPDLAASDAVMAQLPNGSGGAWRSAVTEMTVAGIDADRFLTWWQGRLAGGDRSALLSANPEHYLADSSGGVVEIIETIGSGPLRFFLTFHDGVEIADEGHEEYPVRIGGTGRLGDGTEIARVMHEFGDGPDGLRIRLTIQFPANAPEHVFVGHQWHFACEFTNWLEGAHAQA</sequence>
<keyword evidence="2" id="KW-1185">Reference proteome</keyword>
<gene>
    <name evidence="1" type="ORF">ACFQ2K_51435</name>
</gene>
<evidence type="ECO:0000313" key="2">
    <source>
        <dbReference type="Proteomes" id="UP001596915"/>
    </source>
</evidence>
<protein>
    <recommendedName>
        <fullName evidence="3">DUF1579 domain-containing protein</fullName>
    </recommendedName>
</protein>
<reference evidence="2" key="1">
    <citation type="journal article" date="2019" name="Int. J. Syst. Evol. Microbiol.">
        <title>The Global Catalogue of Microorganisms (GCM) 10K type strain sequencing project: providing services to taxonomists for standard genome sequencing and annotation.</title>
        <authorList>
            <consortium name="The Broad Institute Genomics Platform"/>
            <consortium name="The Broad Institute Genome Sequencing Center for Infectious Disease"/>
            <person name="Wu L."/>
            <person name="Ma J."/>
        </authorList>
    </citation>
    <scope>NUCLEOTIDE SEQUENCE [LARGE SCALE GENOMIC DNA]</scope>
    <source>
        <strain evidence="2">JCM 12607</strain>
    </source>
</reference>
<name>A0ABW2X7F2_9ACTN</name>